<evidence type="ECO:0000313" key="2">
    <source>
        <dbReference type="EMBL" id="GEB33390.1"/>
    </source>
</evidence>
<evidence type="ECO:0000313" key="3">
    <source>
        <dbReference type="Proteomes" id="UP000316882"/>
    </source>
</evidence>
<feature type="transmembrane region" description="Helical" evidence="1">
    <location>
        <begin position="6"/>
        <end position="24"/>
    </location>
</feature>
<feature type="transmembrane region" description="Helical" evidence="1">
    <location>
        <begin position="36"/>
        <end position="55"/>
    </location>
</feature>
<keyword evidence="1" id="KW-1133">Transmembrane helix</keyword>
<organism evidence="2 3">
    <name type="scientific">Brevibacillus parabrevis</name>
    <dbReference type="NCBI Taxonomy" id="54914"/>
    <lineage>
        <taxon>Bacteria</taxon>
        <taxon>Bacillati</taxon>
        <taxon>Bacillota</taxon>
        <taxon>Bacilli</taxon>
        <taxon>Bacillales</taxon>
        <taxon>Paenibacillaceae</taxon>
        <taxon>Brevibacillus</taxon>
    </lineage>
</organism>
<keyword evidence="3" id="KW-1185">Reference proteome</keyword>
<keyword evidence="1" id="KW-0812">Transmembrane</keyword>
<protein>
    <submittedName>
        <fullName evidence="2">Uncharacterized protein</fullName>
    </submittedName>
</protein>
<sequence length="82" mass="9260">MRLVPMWMILLILLISLVIVAIEAPFLKRNGLKKELFVFGCLLLLGTGLCIAEAVEANIPNPLDWITFVYRPFSDLILSMVE</sequence>
<reference evidence="2 3" key="1">
    <citation type="submission" date="2019-06" db="EMBL/GenBank/DDBJ databases">
        <title>Whole genome shotgun sequence of Brevibacillus parabrevis NBRC 12334.</title>
        <authorList>
            <person name="Hosoyama A."/>
            <person name="Uohara A."/>
            <person name="Ohji S."/>
            <person name="Ichikawa N."/>
        </authorList>
    </citation>
    <scope>NUCLEOTIDE SEQUENCE [LARGE SCALE GENOMIC DNA]</scope>
    <source>
        <strain evidence="2 3">NBRC 12334</strain>
    </source>
</reference>
<gene>
    <name evidence="2" type="ORF">BPA01_29700</name>
</gene>
<comment type="caution">
    <text evidence="2">The sequence shown here is derived from an EMBL/GenBank/DDBJ whole genome shotgun (WGS) entry which is preliminary data.</text>
</comment>
<accession>A0A4Y3PFT9</accession>
<dbReference type="STRING" id="54914.AV540_00805"/>
<dbReference type="EMBL" id="BJMH01000013">
    <property type="protein sequence ID" value="GEB33390.1"/>
    <property type="molecule type" value="Genomic_DNA"/>
</dbReference>
<dbReference type="AlphaFoldDB" id="A0A4Y3PFT9"/>
<name>A0A4Y3PFT9_BREPA</name>
<keyword evidence="1" id="KW-0472">Membrane</keyword>
<proteinExistence type="predicted"/>
<dbReference type="Proteomes" id="UP000316882">
    <property type="component" value="Unassembled WGS sequence"/>
</dbReference>
<evidence type="ECO:0000256" key="1">
    <source>
        <dbReference type="SAM" id="Phobius"/>
    </source>
</evidence>